<evidence type="ECO:0008006" key="5">
    <source>
        <dbReference type="Google" id="ProtNLM"/>
    </source>
</evidence>
<keyword evidence="4" id="KW-1185">Reference proteome</keyword>
<gene>
    <name evidence="3" type="ORF">SAMN04487996_12711</name>
</gene>
<organism evidence="3 4">
    <name type="scientific">Dyadobacter soli</name>
    <dbReference type="NCBI Taxonomy" id="659014"/>
    <lineage>
        <taxon>Bacteria</taxon>
        <taxon>Pseudomonadati</taxon>
        <taxon>Bacteroidota</taxon>
        <taxon>Cytophagia</taxon>
        <taxon>Cytophagales</taxon>
        <taxon>Spirosomataceae</taxon>
        <taxon>Dyadobacter</taxon>
    </lineage>
</organism>
<protein>
    <recommendedName>
        <fullName evidence="5">DUF3298 domain-containing protein</fullName>
    </recommendedName>
</protein>
<dbReference type="OrthoDB" id="594879at2"/>
<dbReference type="AlphaFoldDB" id="A0A1G7Z046"/>
<evidence type="ECO:0000313" key="3">
    <source>
        <dbReference type="EMBL" id="SDH01510.1"/>
    </source>
</evidence>
<dbReference type="InterPro" id="IPR037126">
    <property type="entry name" value="PdaC/RsiV-like_sf"/>
</dbReference>
<evidence type="ECO:0000259" key="1">
    <source>
        <dbReference type="Pfam" id="PF11738"/>
    </source>
</evidence>
<dbReference type="InterPro" id="IPR021729">
    <property type="entry name" value="DUF3298"/>
</dbReference>
<reference evidence="4" key="1">
    <citation type="submission" date="2016-10" db="EMBL/GenBank/DDBJ databases">
        <authorList>
            <person name="Varghese N."/>
            <person name="Submissions S."/>
        </authorList>
    </citation>
    <scope>NUCLEOTIDE SEQUENCE [LARGE SCALE GENOMIC DNA]</scope>
    <source>
        <strain evidence="4">DSM 25329</strain>
    </source>
</reference>
<proteinExistence type="predicted"/>
<dbReference type="STRING" id="659014.SAMN04487996_12711"/>
<dbReference type="Gene3D" id="3.30.565.40">
    <property type="entry name" value="Fervidobacterium nodosum Rt17-B1 like"/>
    <property type="match status" value="1"/>
</dbReference>
<dbReference type="RefSeq" id="WP_090157209.1">
    <property type="nucleotide sequence ID" value="NZ_FNAN01000027.1"/>
</dbReference>
<evidence type="ECO:0000259" key="2">
    <source>
        <dbReference type="Pfam" id="PF13739"/>
    </source>
</evidence>
<accession>A0A1G7Z046</accession>
<evidence type="ECO:0000313" key="4">
    <source>
        <dbReference type="Proteomes" id="UP000198748"/>
    </source>
</evidence>
<dbReference type="Proteomes" id="UP000198748">
    <property type="component" value="Unassembled WGS sequence"/>
</dbReference>
<dbReference type="PROSITE" id="PS51257">
    <property type="entry name" value="PROKAR_LIPOPROTEIN"/>
    <property type="match status" value="1"/>
</dbReference>
<sequence>MGLKQIAALMLGALLFGACNQSSKKDKTATGIGYQAGEVKKEQFGGCDTVTNKGVSVIISLWQPTDSGAVATQIREILTDKTVKRLNSYGDPASATARLEAIKSPKAAFEDFQKNYNDFKKDFPDAPGCWEVELHGDTVMTTPKVLFYQLDHYAFTGGAHPNSFTSYHAFDGKTGKELEMKSFVADSVALLKLVEKKFRELEKLAPGVDLEDAGYFLANHKFFIPANYVFTPEGVLFFYNPYEIAAYARGPIELTIPYEELKGIIRKDAVF</sequence>
<dbReference type="InterPro" id="IPR025303">
    <property type="entry name" value="PdaC"/>
</dbReference>
<dbReference type="Pfam" id="PF11738">
    <property type="entry name" value="DUF3298"/>
    <property type="match status" value="1"/>
</dbReference>
<dbReference type="Gene3D" id="3.90.640.20">
    <property type="entry name" value="Heat-shock cognate protein, ATPase"/>
    <property type="match status" value="1"/>
</dbReference>
<feature type="domain" description="Deacetylase PdaC" evidence="2">
    <location>
        <begin position="106"/>
        <end position="163"/>
    </location>
</feature>
<name>A0A1G7Z046_9BACT</name>
<dbReference type="Pfam" id="PF13739">
    <property type="entry name" value="PdaC"/>
    <property type="match status" value="1"/>
</dbReference>
<dbReference type="EMBL" id="FNAN01000027">
    <property type="protein sequence ID" value="SDH01510.1"/>
    <property type="molecule type" value="Genomic_DNA"/>
</dbReference>
<feature type="domain" description="DUF3298" evidence="1">
    <location>
        <begin position="189"/>
        <end position="259"/>
    </location>
</feature>